<proteinExistence type="predicted"/>
<evidence type="ECO:0000256" key="1">
    <source>
        <dbReference type="ARBA" id="ARBA00023118"/>
    </source>
</evidence>
<dbReference type="AlphaFoldDB" id="A0A3N4TX11"/>
<protein>
    <submittedName>
        <fullName evidence="4">CRISPR-associated protein (TIGR03986 family)</fullName>
    </submittedName>
</protein>
<feature type="domain" description="CRISPR type III-associated protein" evidence="3">
    <location>
        <begin position="71"/>
        <end position="122"/>
    </location>
</feature>
<feature type="region of interest" description="Disordered" evidence="2">
    <location>
        <begin position="644"/>
        <end position="681"/>
    </location>
</feature>
<dbReference type="NCBIfam" id="TIGR03986">
    <property type="entry name" value="TIGR03986 family CRISPR-associated RAMP protein"/>
    <property type="match status" value="1"/>
</dbReference>
<sequence>MSTSPQQRRPQHYGTHQGNRADTTGGGMAMISAPYNFVPLSDRVFLPDWSQQVSHDIPFKDGLSGELHYTLIAETPLLVGGRQTRANNGNPGEVRPFRLPDGSYAIPGSSMKGLLRSVMEIAAFGRMSKVDEVRPGLRDISKADSVYATRIRGQVQTGFLRRRADGGQEIVPCQMLRLNHRDLETALRIDSPIFQARWSVAKKYSEWKRLCQQRGRDPLTLSFDLGHPDATKLFNGSHQGVPVFTGQISDSTSKNGKHRDFVFYPPESQQPAIPVPPEAWRDFLRIHGDEDGKPDMSWPGYWKAQYQAGAKVPVFYLQDGPLLRIGLAYMPKLAGDFSTRDLICHSSPVHRQEPGAQNGYDLADLLFGAINSQNQADALRGRVSCEMARAKGQPGPKAQPPTILNSPKPSYFPNYLTQPVDPHSWKLKKDQYVTYIRTDAACAPTLRGFKRYPVRPLADAQVQELTDQQRENRSVQVRLHTLPPQTRFEGRIVFHNLKPVELGALLWVLTWGGKAGLRHSLGMGKPFGFGQVRIELQADRSRLIPNDPAEPEAALTPERIEQLMRAFVQTMTEQIPQWERSPQILNLLAMANPQSATQLPAGMELRHMRLDSKQHVNEFQAAKKDKLVLPDYAVATGALDASSFRPARGKPCTASQPHAASASVSAPTTAPAKPAEPAFKETEEEWTNVVLTWNKGNRSLKATAAQQGTATANQADADKLLAMLPQEQRDKLKKKGELKGAQATVTIKGNYYTLIRLAWPGTS</sequence>
<evidence type="ECO:0000259" key="3">
    <source>
        <dbReference type="Pfam" id="PF03787"/>
    </source>
</evidence>
<comment type="caution">
    <text evidence="4">The sequence shown here is derived from an EMBL/GenBank/DDBJ whole genome shotgun (WGS) entry which is preliminary data.</text>
</comment>
<gene>
    <name evidence="4" type="ORF">EDC62_2531</name>
</gene>
<dbReference type="Proteomes" id="UP000272193">
    <property type="component" value="Unassembled WGS sequence"/>
</dbReference>
<dbReference type="OrthoDB" id="5362408at2"/>
<dbReference type="InterPro" id="IPR023825">
    <property type="entry name" value="CRISPR-assoc_RAMP_BGP1436"/>
</dbReference>
<feature type="compositionally biased region" description="Low complexity" evidence="2">
    <location>
        <begin position="654"/>
        <end position="677"/>
    </location>
</feature>
<dbReference type="CDD" id="cd09726">
    <property type="entry name" value="RAMP_I_III"/>
    <property type="match status" value="1"/>
</dbReference>
<dbReference type="Pfam" id="PF03787">
    <property type="entry name" value="RAMPs"/>
    <property type="match status" value="1"/>
</dbReference>
<dbReference type="InterPro" id="IPR005537">
    <property type="entry name" value="RAMP_III_fam"/>
</dbReference>
<evidence type="ECO:0000256" key="2">
    <source>
        <dbReference type="SAM" id="MobiDB-lite"/>
    </source>
</evidence>
<feature type="region of interest" description="Disordered" evidence="2">
    <location>
        <begin position="1"/>
        <end position="26"/>
    </location>
</feature>
<organism evidence="4 5">
    <name type="scientific">Tibeticola sediminis</name>
    <dbReference type="NCBI Taxonomy" id="1917811"/>
    <lineage>
        <taxon>Bacteria</taxon>
        <taxon>Pseudomonadati</taxon>
        <taxon>Pseudomonadota</taxon>
        <taxon>Betaproteobacteria</taxon>
        <taxon>Burkholderiales</taxon>
        <taxon>Comamonadaceae</taxon>
        <taxon>Tibeticola</taxon>
    </lineage>
</organism>
<dbReference type="GO" id="GO:0051607">
    <property type="term" value="P:defense response to virus"/>
    <property type="evidence" value="ECO:0007669"/>
    <property type="project" value="UniProtKB-KW"/>
</dbReference>
<dbReference type="RefSeq" id="WP_124224162.1">
    <property type="nucleotide sequence ID" value="NZ_RKQL01000007.1"/>
</dbReference>
<dbReference type="EMBL" id="RKQL01000007">
    <property type="protein sequence ID" value="RPE63066.1"/>
    <property type="molecule type" value="Genomic_DNA"/>
</dbReference>
<evidence type="ECO:0000313" key="4">
    <source>
        <dbReference type="EMBL" id="RPE63066.1"/>
    </source>
</evidence>
<keyword evidence="5" id="KW-1185">Reference proteome</keyword>
<accession>A0A3N4TX11</accession>
<name>A0A3N4TX11_9BURK</name>
<evidence type="ECO:0000313" key="5">
    <source>
        <dbReference type="Proteomes" id="UP000272193"/>
    </source>
</evidence>
<reference evidence="4 5" key="1">
    <citation type="submission" date="2018-11" db="EMBL/GenBank/DDBJ databases">
        <title>Genomic Encyclopedia of Type Strains, Phase IV (KMG-IV): sequencing the most valuable type-strain genomes for metagenomic binning, comparative biology and taxonomic classification.</title>
        <authorList>
            <person name="Goeker M."/>
        </authorList>
    </citation>
    <scope>NUCLEOTIDE SEQUENCE [LARGE SCALE GENOMIC DNA]</scope>
    <source>
        <strain evidence="4 5">DSM 101684</strain>
    </source>
</reference>
<feature type="compositionally biased region" description="Polar residues" evidence="2">
    <location>
        <begin position="1"/>
        <end position="22"/>
    </location>
</feature>
<keyword evidence="1" id="KW-0051">Antiviral defense</keyword>